<keyword evidence="2" id="KW-1185">Reference proteome</keyword>
<dbReference type="AlphaFoldDB" id="A0A9D4N644"/>
<evidence type="ECO:0000313" key="1">
    <source>
        <dbReference type="EMBL" id="KAH3887412.1"/>
    </source>
</evidence>
<evidence type="ECO:0000313" key="2">
    <source>
        <dbReference type="Proteomes" id="UP000828390"/>
    </source>
</evidence>
<protein>
    <submittedName>
        <fullName evidence="1">Uncharacterized protein</fullName>
    </submittedName>
</protein>
<reference evidence="1" key="1">
    <citation type="journal article" date="2019" name="bioRxiv">
        <title>The Genome of the Zebra Mussel, Dreissena polymorpha: A Resource for Invasive Species Research.</title>
        <authorList>
            <person name="McCartney M.A."/>
            <person name="Auch B."/>
            <person name="Kono T."/>
            <person name="Mallez S."/>
            <person name="Zhang Y."/>
            <person name="Obille A."/>
            <person name="Becker A."/>
            <person name="Abrahante J.E."/>
            <person name="Garbe J."/>
            <person name="Badalamenti J.P."/>
            <person name="Herman A."/>
            <person name="Mangelson H."/>
            <person name="Liachko I."/>
            <person name="Sullivan S."/>
            <person name="Sone E.D."/>
            <person name="Koren S."/>
            <person name="Silverstein K.A.T."/>
            <person name="Beckman K.B."/>
            <person name="Gohl D.M."/>
        </authorList>
    </citation>
    <scope>NUCLEOTIDE SEQUENCE</scope>
    <source>
        <strain evidence="1">Duluth1</strain>
        <tissue evidence="1">Whole animal</tissue>
    </source>
</reference>
<organism evidence="1 2">
    <name type="scientific">Dreissena polymorpha</name>
    <name type="common">Zebra mussel</name>
    <name type="synonym">Mytilus polymorpha</name>
    <dbReference type="NCBI Taxonomy" id="45954"/>
    <lineage>
        <taxon>Eukaryota</taxon>
        <taxon>Metazoa</taxon>
        <taxon>Spiralia</taxon>
        <taxon>Lophotrochozoa</taxon>
        <taxon>Mollusca</taxon>
        <taxon>Bivalvia</taxon>
        <taxon>Autobranchia</taxon>
        <taxon>Heteroconchia</taxon>
        <taxon>Euheterodonta</taxon>
        <taxon>Imparidentia</taxon>
        <taxon>Neoheterodontei</taxon>
        <taxon>Myida</taxon>
        <taxon>Dreissenoidea</taxon>
        <taxon>Dreissenidae</taxon>
        <taxon>Dreissena</taxon>
    </lineage>
</organism>
<sequence>MVLDYVGPEICSPTGKDTHWQARHKYHDQAVTEPYMAGPGPCKAATRTILDSTIILMVWIKMAVLNIPNLLDWTSPAPRTFLDVQGSIRPLNTSHVGYDLC</sequence>
<proteinExistence type="predicted"/>
<gene>
    <name evidence="1" type="ORF">DPMN_011429</name>
</gene>
<reference evidence="1" key="2">
    <citation type="submission" date="2020-11" db="EMBL/GenBank/DDBJ databases">
        <authorList>
            <person name="McCartney M.A."/>
            <person name="Auch B."/>
            <person name="Kono T."/>
            <person name="Mallez S."/>
            <person name="Becker A."/>
            <person name="Gohl D.M."/>
            <person name="Silverstein K.A.T."/>
            <person name="Koren S."/>
            <person name="Bechman K.B."/>
            <person name="Herman A."/>
            <person name="Abrahante J.E."/>
            <person name="Garbe J."/>
        </authorList>
    </citation>
    <scope>NUCLEOTIDE SEQUENCE</scope>
    <source>
        <strain evidence="1">Duluth1</strain>
        <tissue evidence="1">Whole animal</tissue>
    </source>
</reference>
<dbReference type="EMBL" id="JAIWYP010000001">
    <property type="protein sequence ID" value="KAH3887412.1"/>
    <property type="molecule type" value="Genomic_DNA"/>
</dbReference>
<comment type="caution">
    <text evidence="1">The sequence shown here is derived from an EMBL/GenBank/DDBJ whole genome shotgun (WGS) entry which is preliminary data.</text>
</comment>
<accession>A0A9D4N644</accession>
<dbReference type="Proteomes" id="UP000828390">
    <property type="component" value="Unassembled WGS sequence"/>
</dbReference>
<name>A0A9D4N644_DREPO</name>